<name>A0A194V5E9_CYTMA</name>
<gene>
    <name evidence="1" type="ORF">VP1G_11125</name>
</gene>
<dbReference type="Proteomes" id="UP000078576">
    <property type="component" value="Unassembled WGS sequence"/>
</dbReference>
<dbReference type="AlphaFoldDB" id="A0A194V5E9"/>
<organism evidence="1 2">
    <name type="scientific">Cytospora mali</name>
    <name type="common">Apple Valsa canker fungus</name>
    <name type="synonym">Valsa mali</name>
    <dbReference type="NCBI Taxonomy" id="578113"/>
    <lineage>
        <taxon>Eukaryota</taxon>
        <taxon>Fungi</taxon>
        <taxon>Dikarya</taxon>
        <taxon>Ascomycota</taxon>
        <taxon>Pezizomycotina</taxon>
        <taxon>Sordariomycetes</taxon>
        <taxon>Sordariomycetidae</taxon>
        <taxon>Diaporthales</taxon>
        <taxon>Cytosporaceae</taxon>
        <taxon>Cytospora</taxon>
    </lineage>
</organism>
<dbReference type="EMBL" id="KN714724">
    <property type="protein sequence ID" value="KUI59108.1"/>
    <property type="molecule type" value="Genomic_DNA"/>
</dbReference>
<evidence type="ECO:0000313" key="1">
    <source>
        <dbReference type="EMBL" id="KUI59108.1"/>
    </source>
</evidence>
<proteinExistence type="predicted"/>
<protein>
    <submittedName>
        <fullName evidence="1">Uncharacterized protein</fullName>
    </submittedName>
</protein>
<reference evidence="2" key="1">
    <citation type="submission" date="2014-12" db="EMBL/GenBank/DDBJ databases">
        <title>Genome Sequence of Valsa Canker Pathogens Uncovers a Specific Adaption of Colonization on Woody Bark.</title>
        <authorList>
            <person name="Yin Z."/>
            <person name="Liu H."/>
            <person name="Gao X."/>
            <person name="Li Z."/>
            <person name="Song N."/>
            <person name="Ke X."/>
            <person name="Dai Q."/>
            <person name="Wu Y."/>
            <person name="Sun Y."/>
            <person name="Xu J.-R."/>
            <person name="Kang Z.K."/>
            <person name="Wang L."/>
            <person name="Huang L."/>
        </authorList>
    </citation>
    <scope>NUCLEOTIDE SEQUENCE [LARGE SCALE GENOMIC DNA]</scope>
    <source>
        <strain evidence="2">SXYL134</strain>
    </source>
</reference>
<evidence type="ECO:0000313" key="2">
    <source>
        <dbReference type="Proteomes" id="UP000078576"/>
    </source>
</evidence>
<keyword evidence="2" id="KW-1185">Reference proteome</keyword>
<accession>A0A194V5E9</accession>
<sequence length="109" mass="11841">MLKQLMQTCLENRNRKIAGRATRTAPLTILGHADGHPTFLVLFDANPAPRLLNPLHLLLEQHQLSAAEPLGLDEFAVAVAFGPDEVTLAVALSVKLPLEIPDLMTDITV</sequence>